<dbReference type="PANTHER" id="PTHR31044:SF120">
    <property type="entry name" value="CARBOHYDRATE-BINDING X8 DOMAIN SUPERFAMILY PROTEIN"/>
    <property type="match status" value="1"/>
</dbReference>
<evidence type="ECO:0000259" key="10">
    <source>
        <dbReference type="SMART" id="SM00768"/>
    </source>
</evidence>
<dbReference type="PRINTS" id="PR01217">
    <property type="entry name" value="PRICHEXTENSN"/>
</dbReference>
<dbReference type="Gene3D" id="1.20.58.1040">
    <property type="match status" value="1"/>
</dbReference>
<dbReference type="Proteomes" id="UP000195402">
    <property type="component" value="Unassembled WGS sequence"/>
</dbReference>
<keyword evidence="4 9" id="KW-0732">Signal</keyword>
<evidence type="ECO:0000256" key="4">
    <source>
        <dbReference type="ARBA" id="ARBA00022729"/>
    </source>
</evidence>
<sequence>MAKGFIKFLFYFFFFFISCLTVCSSGTLVGFSFDARRNSKSSTPAATISFLKKNKVSTSQIRVFVADHKNLITLSNTRIPVDLYLNPTEVKNLGRSKASAIKWLKTHLITFHPYINITSIIVGTSSSNSVAQKHLPLLIPTLNSIHSALKSLKLDHQVKISVVFSLSVLEKLHKQYKRDLSRVLHFIQKNRAFIMVESDMIGELSMGDKFIGLVIKSATSAATVIHGIDVPMVLNIKSSAVPSATEVKEFTKKMMESLESSSHIKDRFFGVFAEISHIEESEQKDIKREEQIFHSSHRELLYNNKKKKSISKTKITLHDTINPLTPITIPTMNPTPTIVTVPSTNPVTVMPTNPAAIPVTVPTTNPVVTTPITVPSTNPVNPLVPGFPVTTPVTVPVTPPMTNPVTTYPFPPPTNNPVTNPVTTAPVTTNPPTVSGQTWCVAKTGVMESALQVALDYACGANAVDCLAIQSSGSCYNPNTLQSHASYAFNSYYQKNPVPMSCDFGGAAMLVNINPSTGSCVYPSSSSSSSTPTPTTSTPPSSTTIPTTPPTTNPATMPITNPTTTGGASYGTPPAVLNTSYPNSPTDLYGSQPPPGFSTTTSIAAGLQPLFVSIILVTSFTTAKLMIDL</sequence>
<dbReference type="AlphaFoldDB" id="A0A200R1Q9"/>
<keyword evidence="2" id="KW-1003">Cell membrane</keyword>
<dbReference type="InterPro" id="IPR044788">
    <property type="entry name" value="X8_dom_prot"/>
</dbReference>
<feature type="compositionally biased region" description="Low complexity" evidence="8">
    <location>
        <begin position="553"/>
        <end position="565"/>
    </location>
</feature>
<proteinExistence type="predicted"/>
<organism evidence="11 12">
    <name type="scientific">Macleaya cordata</name>
    <name type="common">Five-seeded plume-poppy</name>
    <name type="synonym">Bocconia cordata</name>
    <dbReference type="NCBI Taxonomy" id="56857"/>
    <lineage>
        <taxon>Eukaryota</taxon>
        <taxon>Viridiplantae</taxon>
        <taxon>Streptophyta</taxon>
        <taxon>Embryophyta</taxon>
        <taxon>Tracheophyta</taxon>
        <taxon>Spermatophyta</taxon>
        <taxon>Magnoliopsida</taxon>
        <taxon>Ranunculales</taxon>
        <taxon>Papaveraceae</taxon>
        <taxon>Papaveroideae</taxon>
        <taxon>Macleaya</taxon>
    </lineage>
</organism>
<keyword evidence="5" id="KW-0472">Membrane</keyword>
<comment type="caution">
    <text evidence="11">The sequence shown here is derived from an EMBL/GenBank/DDBJ whole genome shotgun (WGS) entry which is preliminary data.</text>
</comment>
<feature type="domain" description="X8" evidence="10">
    <location>
        <begin position="438"/>
        <end position="522"/>
    </location>
</feature>
<comment type="subcellular location">
    <subcellularLocation>
        <location evidence="1">Cell membrane</location>
        <topology evidence="1">Lipid-anchor</topology>
        <topology evidence="1">GPI-anchor</topology>
    </subcellularLocation>
</comment>
<feature type="compositionally biased region" description="Low complexity" evidence="8">
    <location>
        <begin position="522"/>
        <end position="546"/>
    </location>
</feature>
<feature type="signal peptide" evidence="9">
    <location>
        <begin position="1"/>
        <end position="25"/>
    </location>
</feature>
<dbReference type="PROSITE" id="PS51257">
    <property type="entry name" value="PROKAR_LIPOPROTEIN"/>
    <property type="match status" value="1"/>
</dbReference>
<dbReference type="SUPFAM" id="SSF51445">
    <property type="entry name" value="(Trans)glycosidases"/>
    <property type="match status" value="1"/>
</dbReference>
<keyword evidence="11" id="KW-0378">Hydrolase</keyword>
<evidence type="ECO:0000313" key="12">
    <source>
        <dbReference type="Proteomes" id="UP000195402"/>
    </source>
</evidence>
<accession>A0A200R1Q9</accession>
<dbReference type="Pfam" id="PF07983">
    <property type="entry name" value="X8"/>
    <property type="match status" value="1"/>
</dbReference>
<evidence type="ECO:0000256" key="7">
    <source>
        <dbReference type="ARBA" id="ARBA00023180"/>
    </source>
</evidence>
<dbReference type="FunFam" id="1.20.58.1040:FF:000001">
    <property type="entry name" value="Glucan endo-1,3-beta-glucosidase 4"/>
    <property type="match status" value="1"/>
</dbReference>
<gene>
    <name evidence="11" type="ORF">BVC80_1543g97</name>
</gene>
<dbReference type="SMART" id="SM00768">
    <property type="entry name" value="X8"/>
    <property type="match status" value="1"/>
</dbReference>
<dbReference type="PANTHER" id="PTHR31044">
    <property type="entry name" value="BETA-1,3 GLUCANASE"/>
    <property type="match status" value="1"/>
</dbReference>
<evidence type="ECO:0000256" key="8">
    <source>
        <dbReference type="SAM" id="MobiDB-lite"/>
    </source>
</evidence>
<keyword evidence="12" id="KW-1185">Reference proteome</keyword>
<name>A0A200R1Q9_MACCD</name>
<keyword evidence="6" id="KW-1015">Disulfide bond</keyword>
<dbReference type="InterPro" id="IPR012946">
    <property type="entry name" value="X8"/>
</dbReference>
<dbReference type="GO" id="GO:0098552">
    <property type="term" value="C:side of membrane"/>
    <property type="evidence" value="ECO:0007669"/>
    <property type="project" value="UniProtKB-KW"/>
</dbReference>
<protein>
    <submittedName>
        <fullName evidence="11">Glycoside hydrolase</fullName>
    </submittedName>
</protein>
<keyword evidence="3" id="KW-0336">GPI-anchor</keyword>
<feature type="chain" id="PRO_5012239280" evidence="9">
    <location>
        <begin position="26"/>
        <end position="629"/>
    </location>
</feature>
<evidence type="ECO:0000256" key="3">
    <source>
        <dbReference type="ARBA" id="ARBA00022622"/>
    </source>
</evidence>
<evidence type="ECO:0000256" key="6">
    <source>
        <dbReference type="ARBA" id="ARBA00023157"/>
    </source>
</evidence>
<feature type="compositionally biased region" description="Polar residues" evidence="8">
    <location>
        <begin position="577"/>
        <end position="586"/>
    </location>
</feature>
<dbReference type="STRING" id="56857.A0A200R1Q9"/>
<reference evidence="11 12" key="1">
    <citation type="journal article" date="2017" name="Mol. Plant">
        <title>The Genome of Medicinal Plant Macleaya cordata Provides New Insights into Benzylisoquinoline Alkaloids Metabolism.</title>
        <authorList>
            <person name="Liu X."/>
            <person name="Liu Y."/>
            <person name="Huang P."/>
            <person name="Ma Y."/>
            <person name="Qing Z."/>
            <person name="Tang Q."/>
            <person name="Cao H."/>
            <person name="Cheng P."/>
            <person name="Zheng Y."/>
            <person name="Yuan Z."/>
            <person name="Zhou Y."/>
            <person name="Liu J."/>
            <person name="Tang Z."/>
            <person name="Zhuo Y."/>
            <person name="Zhang Y."/>
            <person name="Yu L."/>
            <person name="Huang J."/>
            <person name="Yang P."/>
            <person name="Peng Q."/>
            <person name="Zhang J."/>
            <person name="Jiang W."/>
            <person name="Zhang Z."/>
            <person name="Lin K."/>
            <person name="Ro D.K."/>
            <person name="Chen X."/>
            <person name="Xiong X."/>
            <person name="Shang Y."/>
            <person name="Huang S."/>
            <person name="Zeng J."/>
        </authorList>
    </citation>
    <scope>NUCLEOTIDE SEQUENCE [LARGE SCALE GENOMIC DNA]</scope>
    <source>
        <strain evidence="12">cv. BLH2017</strain>
        <tissue evidence="11">Root</tissue>
    </source>
</reference>
<dbReference type="InterPro" id="IPR017853">
    <property type="entry name" value="GH"/>
</dbReference>
<dbReference type="GO" id="GO:0005886">
    <property type="term" value="C:plasma membrane"/>
    <property type="evidence" value="ECO:0007669"/>
    <property type="project" value="UniProtKB-SubCell"/>
</dbReference>
<evidence type="ECO:0000256" key="1">
    <source>
        <dbReference type="ARBA" id="ARBA00004609"/>
    </source>
</evidence>
<keyword evidence="3" id="KW-0449">Lipoprotein</keyword>
<dbReference type="InParanoid" id="A0A200R1Q9"/>
<evidence type="ECO:0000256" key="9">
    <source>
        <dbReference type="SAM" id="SignalP"/>
    </source>
</evidence>
<dbReference type="EMBL" id="MVGT01000481">
    <property type="protein sequence ID" value="OVA16663.1"/>
    <property type="molecule type" value="Genomic_DNA"/>
</dbReference>
<dbReference type="GO" id="GO:0009506">
    <property type="term" value="C:plasmodesma"/>
    <property type="evidence" value="ECO:0007669"/>
    <property type="project" value="UniProtKB-ARBA"/>
</dbReference>
<evidence type="ECO:0000256" key="5">
    <source>
        <dbReference type="ARBA" id="ARBA00023136"/>
    </source>
</evidence>
<evidence type="ECO:0000313" key="11">
    <source>
        <dbReference type="EMBL" id="OVA16663.1"/>
    </source>
</evidence>
<dbReference type="OrthoDB" id="417697at2759"/>
<feature type="region of interest" description="Disordered" evidence="8">
    <location>
        <begin position="522"/>
        <end position="595"/>
    </location>
</feature>
<dbReference type="GO" id="GO:0016787">
    <property type="term" value="F:hydrolase activity"/>
    <property type="evidence" value="ECO:0007669"/>
    <property type="project" value="UniProtKB-KW"/>
</dbReference>
<evidence type="ECO:0000256" key="2">
    <source>
        <dbReference type="ARBA" id="ARBA00022475"/>
    </source>
</evidence>
<dbReference type="Gene3D" id="3.20.20.80">
    <property type="entry name" value="Glycosidases"/>
    <property type="match status" value="1"/>
</dbReference>
<dbReference type="OMA" id="DYACGMP"/>
<keyword evidence="7" id="KW-0325">Glycoprotein</keyword>